<organism evidence="2 3">
    <name type="scientific">Smittium mucronatum</name>
    <dbReference type="NCBI Taxonomy" id="133383"/>
    <lineage>
        <taxon>Eukaryota</taxon>
        <taxon>Fungi</taxon>
        <taxon>Fungi incertae sedis</taxon>
        <taxon>Zoopagomycota</taxon>
        <taxon>Kickxellomycotina</taxon>
        <taxon>Harpellomycetes</taxon>
        <taxon>Harpellales</taxon>
        <taxon>Legeriomycetaceae</taxon>
        <taxon>Smittium</taxon>
    </lineage>
</organism>
<reference evidence="2 3" key="1">
    <citation type="journal article" date="2016" name="Mol. Biol. Evol.">
        <title>Genome-Wide Survey of Gut Fungi (Harpellales) Reveals the First Horizontally Transferred Ubiquitin Gene from a Mosquito Host.</title>
        <authorList>
            <person name="Wang Y."/>
            <person name="White M.M."/>
            <person name="Kvist S."/>
            <person name="Moncalvo J.M."/>
        </authorList>
    </citation>
    <scope>NUCLEOTIDE SEQUENCE [LARGE SCALE GENOMIC DNA]</scope>
    <source>
        <strain evidence="2 3">ALG-7-W6</strain>
    </source>
</reference>
<feature type="non-terminal residue" evidence="2">
    <location>
        <position position="44"/>
    </location>
</feature>
<dbReference type="OrthoDB" id="9890280at2759"/>
<dbReference type="EMBL" id="LSSL01000399">
    <property type="protein sequence ID" value="OLY84680.1"/>
    <property type="molecule type" value="Genomic_DNA"/>
</dbReference>
<sequence length="44" mass="5043">MSEYEKSRLENIRKNEEMLKSLGLDLGKSKKRKSLESKKNSTGA</sequence>
<accession>A0A1R0H674</accession>
<proteinExistence type="predicted"/>
<evidence type="ECO:0000256" key="1">
    <source>
        <dbReference type="SAM" id="MobiDB-lite"/>
    </source>
</evidence>
<name>A0A1R0H674_9FUNG</name>
<keyword evidence="3" id="KW-1185">Reference proteome</keyword>
<evidence type="ECO:0000313" key="3">
    <source>
        <dbReference type="Proteomes" id="UP000187455"/>
    </source>
</evidence>
<dbReference type="AlphaFoldDB" id="A0A1R0H674"/>
<comment type="caution">
    <text evidence="2">The sequence shown here is derived from an EMBL/GenBank/DDBJ whole genome shotgun (WGS) entry which is preliminary data.</text>
</comment>
<evidence type="ECO:0000313" key="2">
    <source>
        <dbReference type="EMBL" id="OLY84680.1"/>
    </source>
</evidence>
<gene>
    <name evidence="2" type="ORF">AYI68_g1146</name>
</gene>
<dbReference type="Proteomes" id="UP000187455">
    <property type="component" value="Unassembled WGS sequence"/>
</dbReference>
<feature type="region of interest" description="Disordered" evidence="1">
    <location>
        <begin position="21"/>
        <end position="44"/>
    </location>
</feature>
<protein>
    <submittedName>
        <fullName evidence="2">Uncharacterized protein</fullName>
    </submittedName>
</protein>
<feature type="compositionally biased region" description="Basic and acidic residues" evidence="1">
    <location>
        <begin position="34"/>
        <end position="44"/>
    </location>
</feature>